<dbReference type="InterPro" id="IPR017853">
    <property type="entry name" value="GH"/>
</dbReference>
<keyword evidence="4" id="KW-0732">Signal</keyword>
<feature type="domain" description="Glycoside hydrolase family 5" evidence="5">
    <location>
        <begin position="38"/>
        <end position="302"/>
    </location>
</feature>
<evidence type="ECO:0000256" key="2">
    <source>
        <dbReference type="ARBA" id="ARBA00023295"/>
    </source>
</evidence>
<evidence type="ECO:0000313" key="7">
    <source>
        <dbReference type="Proteomes" id="UP001595793"/>
    </source>
</evidence>
<dbReference type="RefSeq" id="WP_290234236.1">
    <property type="nucleotide sequence ID" value="NZ_JAUFPZ010000002.1"/>
</dbReference>
<feature type="chain" id="PRO_5045456025" evidence="4">
    <location>
        <begin position="21"/>
        <end position="331"/>
    </location>
</feature>
<feature type="signal peptide" evidence="4">
    <location>
        <begin position="1"/>
        <end position="20"/>
    </location>
</feature>
<dbReference type="PANTHER" id="PTHR34142">
    <property type="entry name" value="ENDO-BETA-1,4-GLUCANASE A"/>
    <property type="match status" value="1"/>
</dbReference>
<dbReference type="GO" id="GO:0016798">
    <property type="term" value="F:hydrolase activity, acting on glycosyl bonds"/>
    <property type="evidence" value="ECO:0007669"/>
    <property type="project" value="UniProtKB-KW"/>
</dbReference>
<dbReference type="Gene3D" id="3.20.20.80">
    <property type="entry name" value="Glycosidases"/>
    <property type="match status" value="1"/>
</dbReference>
<gene>
    <name evidence="6" type="ORF">ACFOS1_08295</name>
</gene>
<dbReference type="Proteomes" id="UP001595793">
    <property type="component" value="Unassembled WGS sequence"/>
</dbReference>
<evidence type="ECO:0000256" key="1">
    <source>
        <dbReference type="ARBA" id="ARBA00022801"/>
    </source>
</evidence>
<reference evidence="7" key="1">
    <citation type="journal article" date="2019" name="Int. J. Syst. Evol. Microbiol.">
        <title>The Global Catalogue of Microorganisms (GCM) 10K type strain sequencing project: providing services to taxonomists for standard genome sequencing and annotation.</title>
        <authorList>
            <consortium name="The Broad Institute Genomics Platform"/>
            <consortium name="The Broad Institute Genome Sequencing Center for Infectious Disease"/>
            <person name="Wu L."/>
            <person name="Ma J."/>
        </authorList>
    </citation>
    <scope>NUCLEOTIDE SEQUENCE [LARGE SCALE GENOMIC DNA]</scope>
    <source>
        <strain evidence="7">CECT 9128</strain>
    </source>
</reference>
<dbReference type="Pfam" id="PF00150">
    <property type="entry name" value="Cellulase"/>
    <property type="match status" value="1"/>
</dbReference>
<sequence>MNFKFCLFAILMLVCFDLSAQKAMDRLKVDHNEFVNAKAEVLVFRGVNTSDPDKLVNDDLWSEDYFKEIKNWGATIVRFPIHPEAWRERGEKEYLKILDQGIEWANKYDLYVILDWHSIGNLKTERYLADMYFTTLQETLAFWKLMAQHYGDNTTVAFYELFNEPTTYNNKFGKISWKEWKEIMEQLITAIRSNGGKGIPLVAGFNWAYDLNPIKKNPINAANIGYVAHPYPQKRKNPWEKKWTNDWGFAKEKYPVILTEIGFCDASSPGAHEPVIGDEEYGDAITNYSDKNNISYLVWVFDKDWSPRMYKDRNFTPSRQGRYFKKKMLSY</sequence>
<keyword evidence="2 3" id="KW-0326">Glycosidase</keyword>
<protein>
    <submittedName>
        <fullName evidence="6">Glycoside hydrolase family 5 protein</fullName>
        <ecNumber evidence="6">3.2.1.-</ecNumber>
    </submittedName>
</protein>
<dbReference type="InterPro" id="IPR001547">
    <property type="entry name" value="Glyco_hydro_5"/>
</dbReference>
<dbReference type="EC" id="3.2.1.-" evidence="6"/>
<proteinExistence type="inferred from homology"/>
<evidence type="ECO:0000256" key="3">
    <source>
        <dbReference type="RuleBase" id="RU361153"/>
    </source>
</evidence>
<organism evidence="6 7">
    <name type="scientific">Zunongwangia endophytica</name>
    <dbReference type="NCBI Taxonomy" id="1808945"/>
    <lineage>
        <taxon>Bacteria</taxon>
        <taxon>Pseudomonadati</taxon>
        <taxon>Bacteroidota</taxon>
        <taxon>Flavobacteriia</taxon>
        <taxon>Flavobacteriales</taxon>
        <taxon>Flavobacteriaceae</taxon>
        <taxon>Zunongwangia</taxon>
    </lineage>
</organism>
<comment type="similarity">
    <text evidence="3">Belongs to the glycosyl hydrolase 5 (cellulase A) family.</text>
</comment>
<dbReference type="SUPFAM" id="SSF51445">
    <property type="entry name" value="(Trans)glycosidases"/>
    <property type="match status" value="1"/>
</dbReference>
<accession>A0ABV8H839</accession>
<name>A0ABV8H839_9FLAO</name>
<evidence type="ECO:0000256" key="4">
    <source>
        <dbReference type="SAM" id="SignalP"/>
    </source>
</evidence>
<evidence type="ECO:0000259" key="5">
    <source>
        <dbReference type="Pfam" id="PF00150"/>
    </source>
</evidence>
<keyword evidence="7" id="KW-1185">Reference proteome</keyword>
<dbReference type="PANTHER" id="PTHR34142:SF1">
    <property type="entry name" value="GLYCOSIDE HYDROLASE FAMILY 5 DOMAIN-CONTAINING PROTEIN"/>
    <property type="match status" value="1"/>
</dbReference>
<evidence type="ECO:0000313" key="6">
    <source>
        <dbReference type="EMBL" id="MFC4027401.1"/>
    </source>
</evidence>
<dbReference type="EMBL" id="JBHSAS010000006">
    <property type="protein sequence ID" value="MFC4027401.1"/>
    <property type="molecule type" value="Genomic_DNA"/>
</dbReference>
<keyword evidence="1 3" id="KW-0378">Hydrolase</keyword>
<comment type="caution">
    <text evidence="6">The sequence shown here is derived from an EMBL/GenBank/DDBJ whole genome shotgun (WGS) entry which is preliminary data.</text>
</comment>